<dbReference type="AlphaFoldDB" id="C9ZSM6"/>
<gene>
    <name evidence="3" type="ORF">TbgDal_VII3520</name>
</gene>
<feature type="domain" description="Protein kinase" evidence="2">
    <location>
        <begin position="137"/>
        <end position="427"/>
    </location>
</feature>
<evidence type="ECO:0000313" key="3">
    <source>
        <dbReference type="EMBL" id="CBH12410.1"/>
    </source>
</evidence>
<dbReference type="PROSITE" id="PS50011">
    <property type="entry name" value="PROTEIN_KINASE_DOM"/>
    <property type="match status" value="1"/>
</dbReference>
<dbReference type="Pfam" id="PF07714">
    <property type="entry name" value="PK_Tyr_Ser-Thr"/>
    <property type="match status" value="1"/>
</dbReference>
<feature type="region of interest" description="Disordered" evidence="1">
    <location>
        <begin position="528"/>
        <end position="589"/>
    </location>
</feature>
<dbReference type="RefSeq" id="XP_011774691.1">
    <property type="nucleotide sequence ID" value="XM_011776389.1"/>
</dbReference>
<feature type="region of interest" description="Disordered" evidence="1">
    <location>
        <begin position="396"/>
        <end position="423"/>
    </location>
</feature>
<dbReference type="InterPro" id="IPR000719">
    <property type="entry name" value="Prot_kinase_dom"/>
</dbReference>
<organism evidence="3 4">
    <name type="scientific">Trypanosoma brucei gambiense (strain MHOM/CI/86/DAL972)</name>
    <dbReference type="NCBI Taxonomy" id="679716"/>
    <lineage>
        <taxon>Eukaryota</taxon>
        <taxon>Discoba</taxon>
        <taxon>Euglenozoa</taxon>
        <taxon>Kinetoplastea</taxon>
        <taxon>Metakinetoplastina</taxon>
        <taxon>Trypanosomatida</taxon>
        <taxon>Trypanosomatidae</taxon>
        <taxon>Trypanosoma</taxon>
    </lineage>
</organism>
<dbReference type="InterPro" id="IPR011009">
    <property type="entry name" value="Kinase-like_dom_sf"/>
</dbReference>
<dbReference type="GO" id="GO:0004672">
    <property type="term" value="F:protein kinase activity"/>
    <property type="evidence" value="ECO:0007669"/>
    <property type="project" value="InterPro"/>
</dbReference>
<dbReference type="GO" id="GO:0005524">
    <property type="term" value="F:ATP binding"/>
    <property type="evidence" value="ECO:0007669"/>
    <property type="project" value="InterPro"/>
</dbReference>
<dbReference type="Gene3D" id="1.10.510.10">
    <property type="entry name" value="Transferase(Phosphotransferase) domain 1"/>
    <property type="match status" value="1"/>
</dbReference>
<dbReference type="Proteomes" id="UP000002316">
    <property type="component" value="Chromosome 7"/>
</dbReference>
<dbReference type="SUPFAM" id="SSF56112">
    <property type="entry name" value="Protein kinase-like (PK-like)"/>
    <property type="match status" value="1"/>
</dbReference>
<dbReference type="GeneID" id="23862541"/>
<proteinExistence type="predicted"/>
<feature type="compositionally biased region" description="Basic and acidic residues" evidence="1">
    <location>
        <begin position="402"/>
        <end position="416"/>
    </location>
</feature>
<evidence type="ECO:0000313" key="4">
    <source>
        <dbReference type="Proteomes" id="UP000002316"/>
    </source>
</evidence>
<evidence type="ECO:0000256" key="1">
    <source>
        <dbReference type="SAM" id="MobiDB-lite"/>
    </source>
</evidence>
<reference evidence="4" key="1">
    <citation type="journal article" date="2010" name="PLoS Negl. Trop. Dis.">
        <title>The genome sequence of Trypanosoma brucei gambiense, causative agent of chronic human african trypanosomiasis.</title>
        <authorList>
            <person name="Jackson A.P."/>
            <person name="Sanders M."/>
            <person name="Berry A."/>
            <person name="McQuillan J."/>
            <person name="Aslett M.A."/>
            <person name="Quail M.A."/>
            <person name="Chukualim B."/>
            <person name="Capewell P."/>
            <person name="MacLeod A."/>
            <person name="Melville S.E."/>
            <person name="Gibson W."/>
            <person name="Barry J.D."/>
            <person name="Berriman M."/>
            <person name="Hertz-Fowler C."/>
        </authorList>
    </citation>
    <scope>NUCLEOTIDE SEQUENCE [LARGE SCALE GENOMIC DNA]</scope>
    <source>
        <strain evidence="4">MHOM/CI/86/DAL972</strain>
    </source>
</reference>
<evidence type="ECO:0000259" key="2">
    <source>
        <dbReference type="PROSITE" id="PS50011"/>
    </source>
</evidence>
<protein>
    <recommendedName>
        <fullName evidence="2">Protein kinase domain-containing protein</fullName>
    </recommendedName>
</protein>
<dbReference type="EMBL" id="FN554970">
    <property type="protein sequence ID" value="CBH12410.1"/>
    <property type="molecule type" value="Genomic_DNA"/>
</dbReference>
<dbReference type="KEGG" id="tbg:TbgDal_VII3520"/>
<feature type="compositionally biased region" description="Basic residues" evidence="1">
    <location>
        <begin position="534"/>
        <end position="545"/>
    </location>
</feature>
<name>C9ZSM6_TRYB9</name>
<dbReference type="InterPro" id="IPR001245">
    <property type="entry name" value="Ser-Thr/Tyr_kinase_cat_dom"/>
</dbReference>
<dbReference type="VEuPathDB" id="TriTrypDB:Tbg972.7.3520"/>
<dbReference type="OrthoDB" id="1668230at2759"/>
<sequence>MQWKEVLDSEDSIDSPEAPLLSVTSALLAFSTGELQRGEERTRHLDASDDSNGGTPRFDHEVAEGVCFLFTKEAGEDNKLTCGGDDRVGCFHDMEKHRLLTDLCPGNDAVASECQMVWNAGNWVSPSGEVVDQSERYRALLPLQWGVCKDSFITLSRDTVTDSLVVIHRHRYPRSGHGSNGEESLRQLHIPFSQPWRRRVRSLLSLSHTNLMPVTDIIMNEAKQELLLVHPYMDGVQPIASALRSYPHLIYRPITSPMMCSIVRGLVDALLFLHKHGIVHGALSPWTVLLTTDSRALVAGPSLQNTTWPLADLESVGGNSLHPSFHAPLEAKDSMGGHCLPTEADDTFALGVLMLAMTWEMCDPLCVELHERAVKLTHRCVAHRMTLMELKASLGPLVDPRNQQERKDRQEGEGEKCSNSCGEHNPLSTVELVPKPQPPVVTGILRRTDSPVLYRTTGLDKWMTSRASNIQRVQRDVVVTLKPYNEDKFDALLRWRVVSITVLFVVSIRRSLQRGCVPLKKIFYHSKETPPRPVPRRLQQHRMTVRRSPVSTSHADRTHLLLPARVPLTQNPPRGGAREQDGNSLEDDW</sequence>
<accession>C9ZSM6</accession>